<keyword evidence="3" id="KW-0804">Transcription</keyword>
<keyword evidence="2 4" id="KW-0238">DNA-binding</keyword>
<evidence type="ECO:0000313" key="7">
    <source>
        <dbReference type="Proteomes" id="UP000007721"/>
    </source>
</evidence>
<gene>
    <name evidence="6" type="ordered locus">Geob_1297</name>
</gene>
<dbReference type="EMBL" id="CP001390">
    <property type="protein sequence ID" value="ACM19657.1"/>
    <property type="molecule type" value="Genomic_DNA"/>
</dbReference>
<dbReference type="InterPro" id="IPR011075">
    <property type="entry name" value="TetR_C"/>
</dbReference>
<dbReference type="PRINTS" id="PR00455">
    <property type="entry name" value="HTHTETR"/>
</dbReference>
<name>B9M414_GEODF</name>
<keyword evidence="1" id="KW-0805">Transcription regulation</keyword>
<feature type="DNA-binding region" description="H-T-H motif" evidence="4">
    <location>
        <begin position="29"/>
        <end position="48"/>
    </location>
</feature>
<dbReference type="GO" id="GO:0003677">
    <property type="term" value="F:DNA binding"/>
    <property type="evidence" value="ECO:0007669"/>
    <property type="project" value="UniProtKB-UniRule"/>
</dbReference>
<protein>
    <submittedName>
        <fullName evidence="6">Helix-turn-helix transcriptional regulator, TetR family</fullName>
    </submittedName>
</protein>
<dbReference type="PROSITE" id="PS50977">
    <property type="entry name" value="HTH_TETR_2"/>
    <property type="match status" value="1"/>
</dbReference>
<proteinExistence type="predicted"/>
<sequence length="201" mass="22028">MSEKGDKSRENIVDAAYALFKKKGFAATSINDLMAASGLKKGTIYFHFSGKEEIALLVLQRAREQLMEFLETVTTGATPADALENYFAGTIALHHSHEFIGGCIFGNAALEMADSNELLARFINQVFRDWTMKLRQIIAEGQGAGQVRDDLAADALAQQLVTATEGAIMLARLRKNDAPLRTCFDTFRALLALPQATNNIE</sequence>
<dbReference type="KEGG" id="geo:Geob_1297"/>
<evidence type="ECO:0000256" key="3">
    <source>
        <dbReference type="ARBA" id="ARBA00023163"/>
    </source>
</evidence>
<evidence type="ECO:0000256" key="1">
    <source>
        <dbReference type="ARBA" id="ARBA00023015"/>
    </source>
</evidence>
<keyword evidence="7" id="KW-1185">Reference proteome</keyword>
<feature type="domain" description="HTH tetR-type" evidence="5">
    <location>
        <begin position="6"/>
        <end position="66"/>
    </location>
</feature>
<dbReference type="Gene3D" id="1.10.357.10">
    <property type="entry name" value="Tetracycline Repressor, domain 2"/>
    <property type="match status" value="1"/>
</dbReference>
<dbReference type="Pfam" id="PF00440">
    <property type="entry name" value="TetR_N"/>
    <property type="match status" value="1"/>
</dbReference>
<dbReference type="AlphaFoldDB" id="B9M414"/>
<reference evidence="6 7" key="1">
    <citation type="submission" date="2009-01" db="EMBL/GenBank/DDBJ databases">
        <title>Complete sequence of Geobacter sp. FRC-32.</title>
        <authorList>
            <consortium name="US DOE Joint Genome Institute"/>
            <person name="Lucas S."/>
            <person name="Copeland A."/>
            <person name="Lapidus A."/>
            <person name="Glavina del Rio T."/>
            <person name="Dalin E."/>
            <person name="Tice H."/>
            <person name="Bruce D."/>
            <person name="Goodwin L."/>
            <person name="Pitluck S."/>
            <person name="Saunders E."/>
            <person name="Brettin T."/>
            <person name="Detter J.C."/>
            <person name="Han C."/>
            <person name="Larimer F."/>
            <person name="Land M."/>
            <person name="Hauser L."/>
            <person name="Kyrpides N."/>
            <person name="Ovchinnikova G."/>
            <person name="Kostka J."/>
            <person name="Richardson P."/>
        </authorList>
    </citation>
    <scope>NUCLEOTIDE SEQUENCE [LARGE SCALE GENOMIC DNA]</scope>
    <source>
        <strain evidence="7">DSM 22248 / JCM 15807 / FRC-32</strain>
    </source>
</reference>
<evidence type="ECO:0000256" key="2">
    <source>
        <dbReference type="ARBA" id="ARBA00023125"/>
    </source>
</evidence>
<dbReference type="eggNOG" id="COG1309">
    <property type="taxonomic scope" value="Bacteria"/>
</dbReference>
<dbReference type="InterPro" id="IPR001647">
    <property type="entry name" value="HTH_TetR"/>
</dbReference>
<dbReference type="SUPFAM" id="SSF46689">
    <property type="entry name" value="Homeodomain-like"/>
    <property type="match status" value="1"/>
</dbReference>
<dbReference type="InterPro" id="IPR009057">
    <property type="entry name" value="Homeodomain-like_sf"/>
</dbReference>
<dbReference type="SUPFAM" id="SSF48498">
    <property type="entry name" value="Tetracyclin repressor-like, C-terminal domain"/>
    <property type="match status" value="1"/>
</dbReference>
<dbReference type="STRING" id="316067.Geob_1297"/>
<dbReference type="RefSeq" id="WP_012646386.1">
    <property type="nucleotide sequence ID" value="NC_011979.1"/>
</dbReference>
<dbReference type="Proteomes" id="UP000007721">
    <property type="component" value="Chromosome"/>
</dbReference>
<evidence type="ECO:0000259" key="5">
    <source>
        <dbReference type="PROSITE" id="PS50977"/>
    </source>
</evidence>
<evidence type="ECO:0000256" key="4">
    <source>
        <dbReference type="PROSITE-ProRule" id="PRU00335"/>
    </source>
</evidence>
<dbReference type="InterPro" id="IPR036271">
    <property type="entry name" value="Tet_transcr_reg_TetR-rel_C_sf"/>
</dbReference>
<evidence type="ECO:0000313" key="6">
    <source>
        <dbReference type="EMBL" id="ACM19657.1"/>
    </source>
</evidence>
<dbReference type="PANTHER" id="PTHR47506:SF3">
    <property type="entry name" value="HTH-TYPE TRANSCRIPTIONAL REGULATOR LMRA"/>
    <property type="match status" value="1"/>
</dbReference>
<dbReference type="Pfam" id="PF16925">
    <property type="entry name" value="TetR_C_13"/>
    <property type="match status" value="1"/>
</dbReference>
<organism evidence="6 7">
    <name type="scientific">Geotalea daltonii (strain DSM 22248 / JCM 15807 / FRC-32)</name>
    <name type="common">Geobacter daltonii</name>
    <dbReference type="NCBI Taxonomy" id="316067"/>
    <lineage>
        <taxon>Bacteria</taxon>
        <taxon>Pseudomonadati</taxon>
        <taxon>Thermodesulfobacteriota</taxon>
        <taxon>Desulfuromonadia</taxon>
        <taxon>Geobacterales</taxon>
        <taxon>Geobacteraceae</taxon>
        <taxon>Geotalea</taxon>
    </lineage>
</organism>
<accession>B9M414</accession>
<dbReference type="HOGENOM" id="CLU_069356_28_1_7"/>
<dbReference type="PANTHER" id="PTHR47506">
    <property type="entry name" value="TRANSCRIPTIONAL REGULATORY PROTEIN"/>
    <property type="match status" value="1"/>
</dbReference>
<dbReference type="OrthoDB" id="9793734at2"/>